<dbReference type="STRING" id="101091.A0A1C7N860"/>
<dbReference type="AlphaFoldDB" id="A0A1C7N860"/>
<sequence length="272" mass="31381">MLDKEIGIQQEADRASRVKSEYLCERIGYRRGKASETIQTNGYWTNEAREASINAHELKTILFVVKPHAEKYKNSTIHIHIDNITALKHAKRSEWTTLALLQMLALEFQQIMIVYNIQIHFFSPPRNQECTSGQIEHNPEANLQMDTTKKILQVNSTPMKGDDRWICNQKNRRLKQFWILMPEALAHNAFNKQSLKEGLYAHPSWKLMQKVLKKGEERQGQINGVGDANVHNGDKHNQVESLTALSQQEAKADPLVDYQDAQLRKRYFGSSK</sequence>
<feature type="region of interest" description="Disordered" evidence="1">
    <location>
        <begin position="222"/>
        <end position="252"/>
    </location>
</feature>
<keyword evidence="3" id="KW-1185">Reference proteome</keyword>
<dbReference type="EMBL" id="LUGH01000466">
    <property type="protein sequence ID" value="OBZ84809.1"/>
    <property type="molecule type" value="Genomic_DNA"/>
</dbReference>
<proteinExistence type="predicted"/>
<gene>
    <name evidence="2" type="ORF">A0J61_07140</name>
</gene>
<reference evidence="2 3" key="1">
    <citation type="submission" date="2016-03" db="EMBL/GenBank/DDBJ databases">
        <title>Choanephora cucurbitarum.</title>
        <authorList>
            <person name="Min B."/>
            <person name="Park H."/>
            <person name="Park J.-H."/>
            <person name="Shin H.-D."/>
            <person name="Choi I.-G."/>
        </authorList>
    </citation>
    <scope>NUCLEOTIDE SEQUENCE [LARGE SCALE GENOMIC DNA]</scope>
    <source>
        <strain evidence="2 3">KUS-F28377</strain>
    </source>
</reference>
<feature type="compositionally biased region" description="Polar residues" evidence="1">
    <location>
        <begin position="239"/>
        <end position="249"/>
    </location>
</feature>
<comment type="caution">
    <text evidence="2">The sequence shown here is derived from an EMBL/GenBank/DDBJ whole genome shotgun (WGS) entry which is preliminary data.</text>
</comment>
<dbReference type="InParanoid" id="A0A1C7N860"/>
<evidence type="ECO:0000256" key="1">
    <source>
        <dbReference type="SAM" id="MobiDB-lite"/>
    </source>
</evidence>
<evidence type="ECO:0008006" key="4">
    <source>
        <dbReference type="Google" id="ProtNLM"/>
    </source>
</evidence>
<evidence type="ECO:0000313" key="3">
    <source>
        <dbReference type="Proteomes" id="UP000093000"/>
    </source>
</evidence>
<accession>A0A1C7N860</accession>
<organism evidence="2 3">
    <name type="scientific">Choanephora cucurbitarum</name>
    <dbReference type="NCBI Taxonomy" id="101091"/>
    <lineage>
        <taxon>Eukaryota</taxon>
        <taxon>Fungi</taxon>
        <taxon>Fungi incertae sedis</taxon>
        <taxon>Mucoromycota</taxon>
        <taxon>Mucoromycotina</taxon>
        <taxon>Mucoromycetes</taxon>
        <taxon>Mucorales</taxon>
        <taxon>Mucorineae</taxon>
        <taxon>Choanephoraceae</taxon>
        <taxon>Choanephoroideae</taxon>
        <taxon>Choanephora</taxon>
    </lineage>
</organism>
<name>A0A1C7N860_9FUNG</name>
<protein>
    <recommendedName>
        <fullName evidence="4">Reverse transcriptase RNase H-like domain-containing protein</fullName>
    </recommendedName>
</protein>
<dbReference type="OrthoDB" id="2205097at2759"/>
<evidence type="ECO:0000313" key="2">
    <source>
        <dbReference type="EMBL" id="OBZ84809.1"/>
    </source>
</evidence>
<dbReference type="Proteomes" id="UP000093000">
    <property type="component" value="Unassembled WGS sequence"/>
</dbReference>